<dbReference type="PANTHER" id="PTHR22911:SF135">
    <property type="entry name" value="BLR4310 PROTEIN"/>
    <property type="match status" value="1"/>
</dbReference>
<evidence type="ECO:0000313" key="4">
    <source>
        <dbReference type="Proteomes" id="UP000186559"/>
    </source>
</evidence>
<dbReference type="InterPro" id="IPR000620">
    <property type="entry name" value="EamA_dom"/>
</dbReference>
<keyword evidence="1" id="KW-0472">Membrane</keyword>
<organism evidence="3 4">
    <name type="scientific">Salipiger profundus</name>
    <dbReference type="NCBI Taxonomy" id="1229727"/>
    <lineage>
        <taxon>Bacteria</taxon>
        <taxon>Pseudomonadati</taxon>
        <taxon>Pseudomonadota</taxon>
        <taxon>Alphaproteobacteria</taxon>
        <taxon>Rhodobacterales</taxon>
        <taxon>Roseobacteraceae</taxon>
        <taxon>Salipiger</taxon>
    </lineage>
</organism>
<accession>A0A1U7DAI6</accession>
<evidence type="ECO:0000313" key="3">
    <source>
        <dbReference type="EMBL" id="APX25065.1"/>
    </source>
</evidence>
<gene>
    <name evidence="3" type="ORF">Ga0080559_TMP4269</name>
</gene>
<dbReference type="AlphaFoldDB" id="A0A1U7DAI6"/>
<dbReference type="Proteomes" id="UP000186559">
    <property type="component" value="Chromosome"/>
</dbReference>
<feature type="transmembrane region" description="Helical" evidence="1">
    <location>
        <begin position="267"/>
        <end position="286"/>
    </location>
</feature>
<dbReference type="Pfam" id="PF00892">
    <property type="entry name" value="EamA"/>
    <property type="match status" value="2"/>
</dbReference>
<reference evidence="3 4" key="1">
    <citation type="submission" date="2016-03" db="EMBL/GenBank/DDBJ databases">
        <title>Deep-sea bacteria in the southern Pacific.</title>
        <authorList>
            <person name="Tang K."/>
        </authorList>
    </citation>
    <scope>NUCLEOTIDE SEQUENCE [LARGE SCALE GENOMIC DNA]</scope>
    <source>
        <strain evidence="3 4">JLT2016</strain>
    </source>
</reference>
<feature type="transmembrane region" description="Helical" evidence="1">
    <location>
        <begin position="144"/>
        <end position="165"/>
    </location>
</feature>
<dbReference type="SUPFAM" id="SSF103481">
    <property type="entry name" value="Multidrug resistance efflux transporter EmrE"/>
    <property type="match status" value="2"/>
</dbReference>
<dbReference type="RefSeq" id="WP_076624737.1">
    <property type="nucleotide sequence ID" value="NZ_BMEW01000006.1"/>
</dbReference>
<feature type="domain" description="EamA" evidence="2">
    <location>
        <begin position="152"/>
        <end position="279"/>
    </location>
</feature>
<feature type="transmembrane region" description="Helical" evidence="1">
    <location>
        <begin position="177"/>
        <end position="196"/>
    </location>
</feature>
<protein>
    <submittedName>
        <fullName evidence="3">EamA-like transporter family protein</fullName>
    </submittedName>
</protein>
<dbReference type="KEGG" id="tpro:Ga0080559_TMP4269"/>
<sequence length="295" mass="30339">MQRSSSYGIALATFGALVLTPDALLMRLSGMDGMHMLAWRGLCVGAVFWLCWLLSRPAPGALRGVIRPAGLVLVAAQFLNATLFPVGIAAAPVSVVLLSVATVPVWAALLSRIFLGEPTSRATWATIVAVLCGIGIAVSGKGDVAVNAAAVTGALCGLGVAVTLASTFVTLRRSPELPLLPALGTGAFLAGLTGLAVTGPAQMTEGNVLAILVTGVAILPASFFSLSSASRYTQAANVSLLMLLETVLGPLWVWLGLGEAPTPRMLAGGAIVIVSLALYILTPRLLRRAPRRRPA</sequence>
<feature type="transmembrane region" description="Helical" evidence="1">
    <location>
        <begin position="6"/>
        <end position="25"/>
    </location>
</feature>
<keyword evidence="4" id="KW-1185">Reference proteome</keyword>
<feature type="domain" description="EamA" evidence="2">
    <location>
        <begin position="28"/>
        <end position="137"/>
    </location>
</feature>
<dbReference type="PANTHER" id="PTHR22911">
    <property type="entry name" value="ACYL-MALONYL CONDENSING ENZYME-RELATED"/>
    <property type="match status" value="1"/>
</dbReference>
<dbReference type="GO" id="GO:0016020">
    <property type="term" value="C:membrane"/>
    <property type="evidence" value="ECO:0007669"/>
    <property type="project" value="InterPro"/>
</dbReference>
<dbReference type="EMBL" id="CP014796">
    <property type="protein sequence ID" value="APX25065.1"/>
    <property type="molecule type" value="Genomic_DNA"/>
</dbReference>
<proteinExistence type="predicted"/>
<keyword evidence="1" id="KW-0812">Transmembrane</keyword>
<feature type="transmembrane region" description="Helical" evidence="1">
    <location>
        <begin position="37"/>
        <end position="55"/>
    </location>
</feature>
<feature type="transmembrane region" description="Helical" evidence="1">
    <location>
        <begin position="208"/>
        <end position="226"/>
    </location>
</feature>
<dbReference type="STRING" id="1229727.Ga0080559_TMP4269"/>
<dbReference type="OrthoDB" id="9810239at2"/>
<feature type="transmembrane region" description="Helical" evidence="1">
    <location>
        <begin position="122"/>
        <end position="138"/>
    </location>
</feature>
<evidence type="ECO:0000256" key="1">
    <source>
        <dbReference type="SAM" id="Phobius"/>
    </source>
</evidence>
<evidence type="ECO:0000259" key="2">
    <source>
        <dbReference type="Pfam" id="PF00892"/>
    </source>
</evidence>
<feature type="transmembrane region" description="Helical" evidence="1">
    <location>
        <begin position="88"/>
        <end position="110"/>
    </location>
</feature>
<keyword evidence="1" id="KW-1133">Transmembrane helix</keyword>
<dbReference type="InterPro" id="IPR037185">
    <property type="entry name" value="EmrE-like"/>
</dbReference>
<name>A0A1U7DAI6_9RHOB</name>
<feature type="transmembrane region" description="Helical" evidence="1">
    <location>
        <begin position="238"/>
        <end position="255"/>
    </location>
</feature>